<dbReference type="RefSeq" id="WP_067566886.1">
    <property type="nucleotide sequence ID" value="NZ_LSUQ01000063.1"/>
</dbReference>
<dbReference type="InterPro" id="IPR036291">
    <property type="entry name" value="NAD(P)-bd_dom_sf"/>
</dbReference>
<reference evidence="2 3" key="1">
    <citation type="submission" date="2016-02" db="EMBL/GenBank/DDBJ databases">
        <title>Draft genome sequence of Acidibacillus ferrooxidans SLC66.</title>
        <authorList>
            <person name="Oliveira G."/>
            <person name="Nancucheo I."/>
            <person name="Dall'Agnol H."/>
            <person name="Johnson B."/>
            <person name="Oliveira R."/>
            <person name="Nunes G.L."/>
            <person name="Tzotzos G."/>
            <person name="Orellana S.C."/>
            <person name="Salim A.C."/>
            <person name="Araujo F.M."/>
        </authorList>
    </citation>
    <scope>NUCLEOTIDE SEQUENCE [LARGE SCALE GENOMIC DNA]</scope>
    <source>
        <strain evidence="2 3">SLC66</strain>
    </source>
</reference>
<dbReference type="EMBL" id="LSUQ01000063">
    <property type="protein sequence ID" value="OAG92204.1"/>
    <property type="molecule type" value="Genomic_DNA"/>
</dbReference>
<name>A0A853K989_9BACL</name>
<evidence type="ECO:0000313" key="2">
    <source>
        <dbReference type="EMBL" id="OAG92204.1"/>
    </source>
</evidence>
<gene>
    <name evidence="2" type="ORF">AYW79_13360</name>
</gene>
<dbReference type="Pfam" id="PF01370">
    <property type="entry name" value="Epimerase"/>
    <property type="match status" value="1"/>
</dbReference>
<dbReference type="PANTHER" id="PTHR48079:SF6">
    <property type="entry name" value="NAD(P)-BINDING DOMAIN-CONTAINING PROTEIN-RELATED"/>
    <property type="match status" value="1"/>
</dbReference>
<dbReference type="Gene3D" id="3.40.50.720">
    <property type="entry name" value="NAD(P)-binding Rossmann-like Domain"/>
    <property type="match status" value="1"/>
</dbReference>
<proteinExistence type="predicted"/>
<dbReference type="Proteomes" id="UP000077421">
    <property type="component" value="Unassembled WGS sequence"/>
</dbReference>
<dbReference type="AlphaFoldDB" id="A0A853K989"/>
<accession>A0A853K989</accession>
<sequence>MKIVVAGSSGVVGKLLLPRLMRAGHEVIGLTRSRENAEIIRLTGARTVIVDVLDRERTISAIGEVRPDAIIHQLTALGQRDFAENTRIRIQGTCNLVQAALASGVSRMIAQSIAWAYEPREGPATEEVPLDIDAPMPRKRTIDGIVALERAVAKVPNHVILRYGIFYGKGTWYDCNGFMAEEIRQKRIPATEGVTSFLHVEDAANAAVLALNWPSGPVNIVDDKPAKGTEWLPLYANAIGAPLPNFESCSQDWERGASNLKARSSYGWTPLYPTWKAGLTLGLRHRMD</sequence>
<dbReference type="GO" id="GO:0004029">
    <property type="term" value="F:aldehyde dehydrogenase (NAD+) activity"/>
    <property type="evidence" value="ECO:0007669"/>
    <property type="project" value="TreeGrafter"/>
</dbReference>
<dbReference type="SUPFAM" id="SSF51735">
    <property type="entry name" value="NAD(P)-binding Rossmann-fold domains"/>
    <property type="match status" value="1"/>
</dbReference>
<dbReference type="InterPro" id="IPR051783">
    <property type="entry name" value="NAD(P)-dependent_oxidoreduct"/>
</dbReference>
<evidence type="ECO:0000313" key="3">
    <source>
        <dbReference type="Proteomes" id="UP000077421"/>
    </source>
</evidence>
<evidence type="ECO:0000259" key="1">
    <source>
        <dbReference type="Pfam" id="PF01370"/>
    </source>
</evidence>
<dbReference type="InterPro" id="IPR001509">
    <property type="entry name" value="Epimerase_deHydtase"/>
</dbReference>
<dbReference type="GO" id="GO:0005737">
    <property type="term" value="C:cytoplasm"/>
    <property type="evidence" value="ECO:0007669"/>
    <property type="project" value="TreeGrafter"/>
</dbReference>
<protein>
    <submittedName>
        <fullName evidence="2">dTDP-glucose 4,6-dehydratase</fullName>
    </submittedName>
</protein>
<dbReference type="OrthoDB" id="9807212at2"/>
<feature type="domain" description="NAD-dependent epimerase/dehydratase" evidence="1">
    <location>
        <begin position="3"/>
        <end position="215"/>
    </location>
</feature>
<comment type="caution">
    <text evidence="2">The sequence shown here is derived from an EMBL/GenBank/DDBJ whole genome shotgun (WGS) entry which is preliminary data.</text>
</comment>
<dbReference type="PANTHER" id="PTHR48079">
    <property type="entry name" value="PROTEIN YEEZ"/>
    <property type="match status" value="1"/>
</dbReference>
<organism evidence="2 3">
    <name type="scientific">Ferroacidibacillus organovorans</name>
    <dbReference type="NCBI Taxonomy" id="1765683"/>
    <lineage>
        <taxon>Bacteria</taxon>
        <taxon>Bacillati</taxon>
        <taxon>Bacillota</taxon>
        <taxon>Bacilli</taxon>
        <taxon>Bacillales</taxon>
        <taxon>Alicyclobacillaceae</taxon>
        <taxon>Ferroacidibacillus</taxon>
    </lineage>
</organism>